<dbReference type="Proteomes" id="UP000318470">
    <property type="component" value="Segment"/>
</dbReference>
<organism evidence="2 3">
    <name type="scientific">Vibrio phage VAP7</name>
    <dbReference type="NCBI Taxonomy" id="2584487"/>
    <lineage>
        <taxon>Viruses</taxon>
        <taxon>Duplodnaviria</taxon>
        <taxon>Heunggongvirae</taxon>
        <taxon>Uroviricota</taxon>
        <taxon>Caudoviricetes</taxon>
        <taxon>Pantevenvirales</taxon>
        <taxon>Ackermannviridae</taxon>
        <taxon>Vapseptimavirus</taxon>
        <taxon>Vapseptimavirus VAP7</taxon>
    </lineage>
</organism>
<dbReference type="GeneID" id="55616160"/>
<dbReference type="InterPro" id="IPR032096">
    <property type="entry name" value="DUF4815"/>
</dbReference>
<evidence type="ECO:0000259" key="1">
    <source>
        <dbReference type="Pfam" id="PF16075"/>
    </source>
</evidence>
<feature type="domain" description="DUF4815" evidence="1">
    <location>
        <begin position="170"/>
        <end position="369"/>
    </location>
</feature>
<keyword evidence="3" id="KW-1185">Reference proteome</keyword>
<dbReference type="Gene3D" id="2.40.30.20">
    <property type="match status" value="1"/>
</dbReference>
<dbReference type="InterPro" id="IPR023366">
    <property type="entry name" value="ATP_synth_asu-like_sf"/>
</dbReference>
<evidence type="ECO:0000313" key="2">
    <source>
        <dbReference type="EMBL" id="QDB73323.1"/>
    </source>
</evidence>
<feature type="domain" description="DUF4815" evidence="1">
    <location>
        <begin position="701"/>
        <end position="947"/>
    </location>
</feature>
<evidence type="ECO:0000313" key="3">
    <source>
        <dbReference type="Proteomes" id="UP000318470"/>
    </source>
</evidence>
<reference evidence="2 3" key="1">
    <citation type="submission" date="2019-04" db="EMBL/GenBank/DDBJ databases">
        <authorList>
            <person name="Gao M."/>
            <person name="Bai C."/>
            <person name="Tong Y."/>
            <person name="Xu X."/>
        </authorList>
    </citation>
    <scope>NUCLEOTIDE SEQUENCE [LARGE SCALE GENOMIC DNA]</scope>
    <source>
        <strain evidence="2 3">Vibrio alginolyticus VA1</strain>
    </source>
</reference>
<dbReference type="KEGG" id="vg:55616160"/>
<dbReference type="RefSeq" id="YP_009845797.1">
    <property type="nucleotide sequence ID" value="NC_048765.1"/>
</dbReference>
<feature type="domain" description="DUF4815" evidence="1">
    <location>
        <begin position="10"/>
        <end position="72"/>
    </location>
</feature>
<accession>A0A4Y5TVB8</accession>
<dbReference type="EMBL" id="MK795384">
    <property type="protein sequence ID" value="QDB73323.1"/>
    <property type="molecule type" value="Genomic_DNA"/>
</dbReference>
<sequence>MQKTDLNVSPYFDDYSKEKGFHRILFQPRTVQTRELNQMQAILQNQIESLSGHIFKEGGNVIGGEIGITQMENSLGMTLLTGTLSQIKTTFANKELYVQHQTSGAQVHVAQMADAEGDLPLTMVGNTVDGTNSGDNITFSSGDNVNLLRIDENGTAVRMGTAAINRIGTATIANCEKGIFFIRGFMVESLEQTAFVDRFNANVSARVGMTVTESIVTSAQDSTLLSNATGQPNHRAPGADRLKIELKLDSKPLEGSFDDFFESKRIELGRLINPKDNTTEYNELGHLLAKRQFETNGNYTVQAHSMDLREHLLDANNGGVYLPTDGGDESKFVSVIQPGISYVSGYRVENEEPVLLTINKARDTATLNNVVGGVQWDGYFQIKASKTAGQSTFKGSPVVNTGEAYSLYAGNTQIGSAVASAAIWENNILKLYMHRIVMNSGRKTSQVTKIRLVSGGTTKFEGDIAKQGYTTANGLTLMFPLPVQGVKAITDASYTMIKSYEFTANASGVGSVNAGSGLQFSPETSRYIVGYGRTSSGGLINNATLTLGGGVTGTTLTVNAGSNAANEVIRVVALVINNNPRVRTKTLMTRTDTMTFSNQSIRNLMKYDMVELVSVKNGSNRDVTSQFGWRTGQRTTHYLSSQIHTKNWKRINGTFRITYRYLSHSAEGDYFAPESYNNIPSRYIKPYRDDSGAVFDPMQCIDFRREYNLWTSPNTLVMPNSSFRSDIEYYLGRVDTIYLSKDGEFGVKNGVPGMNPVQPEVPDNAMPLFDLIIPPFTNDIDSIQINTHTYKRYRMEDIQKLEDRIENVEYYTTMSQLEASAENTQVIDATTGLNRFKNGIFADPFTDFRLLDPEDQEYSGSIDLSGEQDTGAFRPETIQNGVDMVWDGQTSNVENRDDMIGPRAVRTENSTRQPYATDWINVNPYEAFSWAGNLKLNPSRDFWWDTKWLKPRVVNKTVDQRGGLRAGVYYGSWQRMHTGFWGWRRRWNERIGWWQNSRWWHGRTEEKRTVTTVTETSSTSKSSSTKTLGTQVIPYMRKIRIRFSVSGMRPNTYVWPYFSNRMIQAYCQQDGRNRGATLRTDGNGALAGYFYVPNDNTMRFNTGKATFVLVDNKTNPNDPKKRTTFASANFESGGTLVTKQTTHTYTRYLGASKRTSIEYRRVDPVAQSFVVSKPGGEMIDGVEIFFRTKSRNIPVTLEIRGMENGLPTHEVLERKMLNPGSVKTSSNGLTPTYFKFDKPLYLESEKEYAIVIIANTVDYHVYYAQLGRKVIHTGYALAKQPNTGVMFTSANGSTWTAHQNRDLKFTIKRNVYTTGTYNVIFKAAEQPPTIPLDDNCFESVAGQSSVRIHIPGHALRTGDTIIVAGAVGDNNIATNSLNKTHTITSVNDRYVVVSTGQTANASGHFGGDQITGKYRYGISQLFVNVESVARPGTTINWKYRVLNHTSRTKSSWQRFTPKSNVALQALGSFYNTSDFEIAAECKTSRSNLIPQIDLHGFTALHNSFVISKTEQINNAVTQDIFFTNPSTSLKLFIGSTLPTGSNMRVYVKLLGGESGGESGTEPEWQELQPTAPIINSTIPVEQKYDLSVDQDNAFSGIKVKIALTGDRVNPPMINDMRGIALA</sequence>
<name>A0A4Y5TVB8_9CAUD</name>
<protein>
    <recommendedName>
        <fullName evidence="1">DUF4815 domain-containing protein</fullName>
    </recommendedName>
</protein>
<dbReference type="Pfam" id="PF16075">
    <property type="entry name" value="DUF4815"/>
    <property type="match status" value="3"/>
</dbReference>
<proteinExistence type="predicted"/>